<dbReference type="PATRIC" id="fig|1088721.3.peg.735"/>
<evidence type="ECO:0000313" key="2">
    <source>
        <dbReference type="Proteomes" id="UP000004030"/>
    </source>
</evidence>
<gene>
    <name evidence="1" type="ORF">NSU_0744</name>
</gene>
<dbReference type="STRING" id="1088721.JI59_16370"/>
<sequence length="122" mass="13637">MINHLLHARRDIQDVVIDIDVLNVTIATYLPGEPFVGRHSPRVTPKQILVANVENKSHFTRYGDQYFTASNDAKFPRRNTLLLDSLAFYGSANQVTLTTKLFSFCLAEIGGDHTRNSACADT</sequence>
<evidence type="ECO:0000313" key="1">
    <source>
        <dbReference type="EMBL" id="EHJ62147.1"/>
    </source>
</evidence>
<protein>
    <submittedName>
        <fullName evidence="1">Uncharacterized protein</fullName>
    </submittedName>
</protein>
<organism evidence="1 2">
    <name type="scientific">Novosphingobium pentaromativorans US6-1</name>
    <dbReference type="NCBI Taxonomy" id="1088721"/>
    <lineage>
        <taxon>Bacteria</taxon>
        <taxon>Pseudomonadati</taxon>
        <taxon>Pseudomonadota</taxon>
        <taxon>Alphaproteobacteria</taxon>
        <taxon>Sphingomonadales</taxon>
        <taxon>Sphingomonadaceae</taxon>
        <taxon>Novosphingobium</taxon>
    </lineage>
</organism>
<reference evidence="1 2" key="1">
    <citation type="journal article" date="2012" name="J. Bacteriol.">
        <title>Genome sequence of benzo(a)pyrene-degrading bacterium Novosphingobium pentaromativorans US6-1.</title>
        <authorList>
            <person name="Luo Y.R."/>
            <person name="Kang S.G."/>
            <person name="Kim S.J."/>
            <person name="Kim M.R."/>
            <person name="Li N."/>
            <person name="Lee J.H."/>
            <person name="Kwon K.K."/>
        </authorList>
    </citation>
    <scope>NUCLEOTIDE SEQUENCE [LARGE SCALE GENOMIC DNA]</scope>
    <source>
        <strain evidence="1 2">US6-1</strain>
    </source>
</reference>
<dbReference type="EMBL" id="AGFM01000009">
    <property type="protein sequence ID" value="EHJ62147.1"/>
    <property type="molecule type" value="Genomic_DNA"/>
</dbReference>
<name>G6E8S3_9SPHN</name>
<accession>G6E8S3</accession>
<proteinExistence type="predicted"/>
<keyword evidence="2" id="KW-1185">Reference proteome</keyword>
<dbReference type="AlphaFoldDB" id="G6E8S3"/>
<dbReference type="Proteomes" id="UP000004030">
    <property type="component" value="Unassembled WGS sequence"/>
</dbReference>
<comment type="caution">
    <text evidence="1">The sequence shown here is derived from an EMBL/GenBank/DDBJ whole genome shotgun (WGS) entry which is preliminary data.</text>
</comment>